<gene>
    <name evidence="2" type="ORF">K431DRAFT_268991</name>
</gene>
<proteinExistence type="predicted"/>
<feature type="signal peptide" evidence="1">
    <location>
        <begin position="1"/>
        <end position="17"/>
    </location>
</feature>
<dbReference type="EMBL" id="MU003792">
    <property type="protein sequence ID" value="KAF2721198.1"/>
    <property type="molecule type" value="Genomic_DNA"/>
</dbReference>
<comment type="caution">
    <text evidence="2">The sequence shown here is derived from an EMBL/GenBank/DDBJ whole genome shotgun (WGS) entry which is preliminary data.</text>
</comment>
<organism evidence="2 3">
    <name type="scientific">Polychaeton citri CBS 116435</name>
    <dbReference type="NCBI Taxonomy" id="1314669"/>
    <lineage>
        <taxon>Eukaryota</taxon>
        <taxon>Fungi</taxon>
        <taxon>Dikarya</taxon>
        <taxon>Ascomycota</taxon>
        <taxon>Pezizomycotina</taxon>
        <taxon>Dothideomycetes</taxon>
        <taxon>Dothideomycetidae</taxon>
        <taxon>Capnodiales</taxon>
        <taxon>Capnodiaceae</taxon>
        <taxon>Polychaeton</taxon>
    </lineage>
</organism>
<accession>A0A9P4UPV5</accession>
<protein>
    <recommendedName>
        <fullName evidence="4">Extracellular membrane protein CFEM domain-containing protein</fullName>
    </recommendedName>
</protein>
<reference evidence="2" key="1">
    <citation type="journal article" date="2020" name="Stud. Mycol.">
        <title>101 Dothideomycetes genomes: a test case for predicting lifestyles and emergence of pathogens.</title>
        <authorList>
            <person name="Haridas S."/>
            <person name="Albert R."/>
            <person name="Binder M."/>
            <person name="Bloem J."/>
            <person name="Labutti K."/>
            <person name="Salamov A."/>
            <person name="Andreopoulos B."/>
            <person name="Baker S."/>
            <person name="Barry K."/>
            <person name="Bills G."/>
            <person name="Bluhm B."/>
            <person name="Cannon C."/>
            <person name="Castanera R."/>
            <person name="Culley D."/>
            <person name="Daum C."/>
            <person name="Ezra D."/>
            <person name="Gonzalez J."/>
            <person name="Henrissat B."/>
            <person name="Kuo A."/>
            <person name="Liang C."/>
            <person name="Lipzen A."/>
            <person name="Lutzoni F."/>
            <person name="Magnuson J."/>
            <person name="Mondo S."/>
            <person name="Nolan M."/>
            <person name="Ohm R."/>
            <person name="Pangilinan J."/>
            <person name="Park H.-J."/>
            <person name="Ramirez L."/>
            <person name="Alfaro M."/>
            <person name="Sun H."/>
            <person name="Tritt A."/>
            <person name="Yoshinaga Y."/>
            <person name="Zwiers L.-H."/>
            <person name="Turgeon B."/>
            <person name="Goodwin S."/>
            <person name="Spatafora J."/>
            <person name="Crous P."/>
            <person name="Grigoriev I."/>
        </authorList>
    </citation>
    <scope>NUCLEOTIDE SEQUENCE</scope>
    <source>
        <strain evidence="2">CBS 116435</strain>
    </source>
</reference>
<evidence type="ECO:0008006" key="4">
    <source>
        <dbReference type="Google" id="ProtNLM"/>
    </source>
</evidence>
<evidence type="ECO:0000313" key="2">
    <source>
        <dbReference type="EMBL" id="KAF2721198.1"/>
    </source>
</evidence>
<evidence type="ECO:0000313" key="3">
    <source>
        <dbReference type="Proteomes" id="UP000799441"/>
    </source>
</evidence>
<dbReference type="Proteomes" id="UP000799441">
    <property type="component" value="Unassembled WGS sequence"/>
</dbReference>
<dbReference type="OrthoDB" id="3932980at2759"/>
<dbReference type="AlphaFoldDB" id="A0A9P4UPV5"/>
<sequence>MRSTFTLTLAWCSIASAALTYNLTQANAPGNLKKYHCWNTLDVLARVPTCTCIWKAQKYANNHDGCAYDDYTCHCANYQVYSDIIEPLVFPPSLGGKGTCTLDELSKARPVLNDMCNFFNATQYADYAGCVGIFSPAVTLAIVQNEPVVISY</sequence>
<keyword evidence="1" id="KW-0732">Signal</keyword>
<evidence type="ECO:0000256" key="1">
    <source>
        <dbReference type="SAM" id="SignalP"/>
    </source>
</evidence>
<keyword evidence="3" id="KW-1185">Reference proteome</keyword>
<name>A0A9P4UPV5_9PEZI</name>
<feature type="chain" id="PRO_5040446370" description="Extracellular membrane protein CFEM domain-containing protein" evidence="1">
    <location>
        <begin position="18"/>
        <end position="152"/>
    </location>
</feature>